<dbReference type="Pfam" id="PF06197">
    <property type="entry name" value="DUF998"/>
    <property type="match status" value="1"/>
</dbReference>
<dbReference type="Proteomes" id="UP000575985">
    <property type="component" value="Unassembled WGS sequence"/>
</dbReference>
<sequence length="248" mass="25723">MAPPPPREHPAKAARTGTALRARRLPRPGGAAVAAGALLWLAQPLYLAAEAVTASRFTAPYSFLDNAISDLGATSCTRVEYAHGPVPVCSPWSPVMNTAFVVLGLALAAGAVLLAARLPRDRAARAAVALWVAAGLSAVGSGVFPLDRAPAAHTLASLPVFVAQPCALITTGVALRRHRRLLGWSTIAVGVVCVAGTAVFAARVDVEHFSGLFERLALWPGHLWAVVLAVALLRWRPPAAARPGAAAR</sequence>
<dbReference type="RefSeq" id="WP_179766778.1">
    <property type="nucleotide sequence ID" value="NZ_JACCFO010000001.1"/>
</dbReference>
<dbReference type="AlphaFoldDB" id="A0A853BIG5"/>
<evidence type="ECO:0000256" key="1">
    <source>
        <dbReference type="SAM" id="Phobius"/>
    </source>
</evidence>
<evidence type="ECO:0000313" key="3">
    <source>
        <dbReference type="Proteomes" id="UP000575985"/>
    </source>
</evidence>
<name>A0A853BIG5_9ACTN</name>
<organism evidence="2 3">
    <name type="scientific">Streptomonospora nanhaiensis</name>
    <dbReference type="NCBI Taxonomy" id="1323731"/>
    <lineage>
        <taxon>Bacteria</taxon>
        <taxon>Bacillati</taxon>
        <taxon>Actinomycetota</taxon>
        <taxon>Actinomycetes</taxon>
        <taxon>Streptosporangiales</taxon>
        <taxon>Nocardiopsidaceae</taxon>
        <taxon>Streptomonospora</taxon>
    </lineage>
</organism>
<reference evidence="2 3" key="1">
    <citation type="submission" date="2020-07" db="EMBL/GenBank/DDBJ databases">
        <title>Sequencing the genomes of 1000 actinobacteria strains.</title>
        <authorList>
            <person name="Klenk H.-P."/>
        </authorList>
    </citation>
    <scope>NUCLEOTIDE SEQUENCE [LARGE SCALE GENOMIC DNA]</scope>
    <source>
        <strain evidence="2 3">DSM 45927</strain>
    </source>
</reference>
<feature type="transmembrane region" description="Helical" evidence="1">
    <location>
        <begin position="95"/>
        <end position="116"/>
    </location>
</feature>
<keyword evidence="1" id="KW-0472">Membrane</keyword>
<accession>A0A853BIG5</accession>
<comment type="caution">
    <text evidence="2">The sequence shown here is derived from an EMBL/GenBank/DDBJ whole genome shotgun (WGS) entry which is preliminary data.</text>
</comment>
<dbReference type="EMBL" id="JACCFO010000001">
    <property type="protein sequence ID" value="NYI95219.1"/>
    <property type="molecule type" value="Genomic_DNA"/>
</dbReference>
<feature type="transmembrane region" description="Helical" evidence="1">
    <location>
        <begin position="128"/>
        <end position="146"/>
    </location>
</feature>
<protein>
    <submittedName>
        <fullName evidence="2">Putative membrane protein</fullName>
    </submittedName>
</protein>
<keyword evidence="1" id="KW-1133">Transmembrane helix</keyword>
<keyword evidence="1" id="KW-0812">Transmembrane</keyword>
<feature type="transmembrane region" description="Helical" evidence="1">
    <location>
        <begin position="152"/>
        <end position="175"/>
    </location>
</feature>
<feature type="transmembrane region" description="Helical" evidence="1">
    <location>
        <begin position="182"/>
        <end position="204"/>
    </location>
</feature>
<feature type="transmembrane region" description="Helical" evidence="1">
    <location>
        <begin position="216"/>
        <end position="233"/>
    </location>
</feature>
<evidence type="ECO:0000313" key="2">
    <source>
        <dbReference type="EMBL" id="NYI95219.1"/>
    </source>
</evidence>
<proteinExistence type="predicted"/>
<gene>
    <name evidence="2" type="ORF">HNR12_001496</name>
</gene>
<dbReference type="InterPro" id="IPR009339">
    <property type="entry name" value="DUF998"/>
</dbReference>
<keyword evidence="3" id="KW-1185">Reference proteome</keyword>